<dbReference type="InterPro" id="IPR026847">
    <property type="entry name" value="VPS13"/>
</dbReference>
<keyword evidence="2" id="KW-1185">Reference proteome</keyword>
<feature type="non-terminal residue" evidence="1">
    <location>
        <position position="1"/>
    </location>
</feature>
<dbReference type="PANTHER" id="PTHR16166">
    <property type="entry name" value="VACUOLAR PROTEIN SORTING-ASSOCIATED PROTEIN VPS13"/>
    <property type="match status" value="1"/>
</dbReference>
<dbReference type="OrthoDB" id="1305776at2759"/>
<accession>S8E8Y0</accession>
<dbReference type="PANTHER" id="PTHR16166:SF143">
    <property type="entry name" value="PROTEIN SORTING-ASSOCIATED PROTEIN, PUTATIVE (DUF1162)-RELATED"/>
    <property type="match status" value="1"/>
</dbReference>
<dbReference type="AlphaFoldDB" id="S8E8Y0"/>
<dbReference type="GO" id="GO:0006623">
    <property type="term" value="P:protein targeting to vacuole"/>
    <property type="evidence" value="ECO:0007669"/>
    <property type="project" value="TreeGrafter"/>
</dbReference>
<comment type="caution">
    <text evidence="1">The sequence shown here is derived from an EMBL/GenBank/DDBJ whole genome shotgun (WGS) entry which is preliminary data.</text>
</comment>
<dbReference type="GO" id="GO:0045053">
    <property type="term" value="P:protein retention in Golgi apparatus"/>
    <property type="evidence" value="ECO:0007669"/>
    <property type="project" value="TreeGrafter"/>
</dbReference>
<gene>
    <name evidence="1" type="ORF">M569_05876</name>
</gene>
<sequence>KIGGGHVNKAIEIQGLEIYSDILENTNGSSMMGYIDFKNIGNGLRNSKCSPILSPLDISLALSVNRTGKLLNDAPQYTMNAEISRLVTTVDEIQLQHVFVLYDYVSLCELREKYGRYRPWWSPIEKRLQGWQKAWWHYAQESILSDMIDEHVQQELEELEKETDIDEILHYRSIAERQVEVIFIFISSEDDHHVPKPRGWLHWLSYGMLGAAGTEDSTQFSGVVSDDVIKDIYEATKFYPSPEVSEDTMADEVYFSSIKFSISEIHSTFRSNVLGQSIAEMIFEGISIESKGWDKTAIITASVNLSRIINPLNGQV</sequence>
<feature type="non-terminal residue" evidence="1">
    <location>
        <position position="316"/>
    </location>
</feature>
<proteinExistence type="predicted"/>
<name>S8E8Y0_9LAMI</name>
<evidence type="ECO:0000313" key="2">
    <source>
        <dbReference type="Proteomes" id="UP000015453"/>
    </source>
</evidence>
<reference evidence="1 2" key="1">
    <citation type="journal article" date="2013" name="BMC Genomics">
        <title>The miniature genome of a carnivorous plant Genlisea aurea contains a low number of genes and short non-coding sequences.</title>
        <authorList>
            <person name="Leushkin E.V."/>
            <person name="Sutormin R.A."/>
            <person name="Nabieva E.R."/>
            <person name="Penin A.A."/>
            <person name="Kondrashov A.S."/>
            <person name="Logacheva M.D."/>
        </authorList>
    </citation>
    <scope>NUCLEOTIDE SEQUENCE [LARGE SCALE GENOMIC DNA]</scope>
</reference>
<protein>
    <submittedName>
        <fullName evidence="1">Uncharacterized protein</fullName>
    </submittedName>
</protein>
<dbReference type="Proteomes" id="UP000015453">
    <property type="component" value="Unassembled WGS sequence"/>
</dbReference>
<dbReference type="EMBL" id="AUSU01002386">
    <property type="protein sequence ID" value="EPS68892.1"/>
    <property type="molecule type" value="Genomic_DNA"/>
</dbReference>
<evidence type="ECO:0000313" key="1">
    <source>
        <dbReference type="EMBL" id="EPS68892.1"/>
    </source>
</evidence>
<organism evidence="1 2">
    <name type="scientific">Genlisea aurea</name>
    <dbReference type="NCBI Taxonomy" id="192259"/>
    <lineage>
        <taxon>Eukaryota</taxon>
        <taxon>Viridiplantae</taxon>
        <taxon>Streptophyta</taxon>
        <taxon>Embryophyta</taxon>
        <taxon>Tracheophyta</taxon>
        <taxon>Spermatophyta</taxon>
        <taxon>Magnoliopsida</taxon>
        <taxon>eudicotyledons</taxon>
        <taxon>Gunneridae</taxon>
        <taxon>Pentapetalae</taxon>
        <taxon>asterids</taxon>
        <taxon>lamiids</taxon>
        <taxon>Lamiales</taxon>
        <taxon>Lentibulariaceae</taxon>
        <taxon>Genlisea</taxon>
    </lineage>
</organism>